<dbReference type="PROSITE" id="PS00027">
    <property type="entry name" value="HOMEOBOX_1"/>
    <property type="match status" value="1"/>
</dbReference>
<keyword evidence="7 10" id="KW-0539">Nucleus</keyword>
<evidence type="ECO:0000256" key="10">
    <source>
        <dbReference type="PROSITE-ProRule" id="PRU00108"/>
    </source>
</evidence>
<dbReference type="InterPro" id="IPR020479">
    <property type="entry name" value="HD_metazoa"/>
</dbReference>
<gene>
    <name evidence="14" type="ORF">HOLleu_09285</name>
</gene>
<dbReference type="PANTHER" id="PTHR24340">
    <property type="entry name" value="HOMEOBOX PROTEIN NKX"/>
    <property type="match status" value="1"/>
</dbReference>
<organism evidence="14 15">
    <name type="scientific">Holothuria leucospilota</name>
    <name type="common">Black long sea cucumber</name>
    <name type="synonym">Mertensiothuria leucospilota</name>
    <dbReference type="NCBI Taxonomy" id="206669"/>
    <lineage>
        <taxon>Eukaryota</taxon>
        <taxon>Metazoa</taxon>
        <taxon>Echinodermata</taxon>
        <taxon>Eleutherozoa</taxon>
        <taxon>Echinozoa</taxon>
        <taxon>Holothuroidea</taxon>
        <taxon>Aspidochirotacea</taxon>
        <taxon>Aspidochirotida</taxon>
        <taxon>Holothuriidae</taxon>
        <taxon>Holothuria</taxon>
    </lineage>
</organism>
<dbReference type="GO" id="GO:0000981">
    <property type="term" value="F:DNA-binding transcription factor activity, RNA polymerase II-specific"/>
    <property type="evidence" value="ECO:0007669"/>
    <property type="project" value="InterPro"/>
</dbReference>
<feature type="compositionally biased region" description="Basic and acidic residues" evidence="12">
    <location>
        <begin position="149"/>
        <end position="159"/>
    </location>
</feature>
<evidence type="ECO:0000256" key="12">
    <source>
        <dbReference type="SAM" id="MobiDB-lite"/>
    </source>
</evidence>
<evidence type="ECO:0000256" key="11">
    <source>
        <dbReference type="RuleBase" id="RU000682"/>
    </source>
</evidence>
<evidence type="ECO:0000256" key="8">
    <source>
        <dbReference type="ARBA" id="ARBA00057950"/>
    </source>
</evidence>
<sequence length="297" mass="32132">MNPSPNLNMNMNMQMNMNMNMNMSPLGNDLSKLPSTQRRKRRVLFSQAQVYELERRFKQQKYLSAPEREHLAQLISLTPTQVKIWFQNHRYKMKRASKEKALTESNNSSTTNNNNNSSSNSCHNSPRRVAVPVLVKDGKPCNGSNSTEVKQECEDDKKLNSASSRNVHVVSKSTSGSSAHIHSLANGGGSLSSPIHAPKTSPVSHIESPSCAAQATTGLTPAQSAFGLGSNQSHPVQQGQQHHVISNSSPLTNNPTSAGTMGHSVNYVTSAPGGMDSVSSMNTSVTSSSPYLLQGAW</sequence>
<dbReference type="PANTHER" id="PTHR24340:SF41">
    <property type="entry name" value="MUSCLE-SPECIFIC HOMEOBOX PROTEIN TINMAN-RELATED"/>
    <property type="match status" value="1"/>
</dbReference>
<keyword evidence="5 10" id="KW-0371">Homeobox</keyword>
<keyword evidence="15" id="KW-1185">Reference proteome</keyword>
<evidence type="ECO:0000256" key="5">
    <source>
        <dbReference type="ARBA" id="ARBA00023155"/>
    </source>
</evidence>
<feature type="compositionally biased region" description="Low complexity" evidence="12">
    <location>
        <begin position="246"/>
        <end position="257"/>
    </location>
</feature>
<evidence type="ECO:0000259" key="13">
    <source>
        <dbReference type="PROSITE" id="PS50071"/>
    </source>
</evidence>
<evidence type="ECO:0000313" key="14">
    <source>
        <dbReference type="EMBL" id="KAJ8046104.1"/>
    </source>
</evidence>
<evidence type="ECO:0000313" key="15">
    <source>
        <dbReference type="Proteomes" id="UP001152320"/>
    </source>
</evidence>
<proteinExistence type="predicted"/>
<feature type="compositionally biased region" description="Polar residues" evidence="12">
    <location>
        <begin position="222"/>
        <end position="245"/>
    </location>
</feature>
<evidence type="ECO:0000256" key="6">
    <source>
        <dbReference type="ARBA" id="ARBA00023163"/>
    </source>
</evidence>
<feature type="compositionally biased region" description="Polar residues" evidence="12">
    <location>
        <begin position="160"/>
        <end position="180"/>
    </location>
</feature>
<comment type="caution">
    <text evidence="14">The sequence shown here is derived from an EMBL/GenBank/DDBJ whole genome shotgun (WGS) entry which is preliminary data.</text>
</comment>
<dbReference type="InterPro" id="IPR009057">
    <property type="entry name" value="Homeodomain-like_sf"/>
</dbReference>
<dbReference type="GO" id="GO:0030154">
    <property type="term" value="P:cell differentiation"/>
    <property type="evidence" value="ECO:0007669"/>
    <property type="project" value="TreeGrafter"/>
</dbReference>
<dbReference type="InterPro" id="IPR050394">
    <property type="entry name" value="Homeobox_NK-like"/>
</dbReference>
<evidence type="ECO:0000256" key="1">
    <source>
        <dbReference type="ARBA" id="ARBA00004123"/>
    </source>
</evidence>
<evidence type="ECO:0000256" key="4">
    <source>
        <dbReference type="ARBA" id="ARBA00023125"/>
    </source>
</evidence>
<keyword evidence="2" id="KW-0217">Developmental protein</keyword>
<dbReference type="PROSITE" id="PS50071">
    <property type="entry name" value="HOMEOBOX_2"/>
    <property type="match status" value="1"/>
</dbReference>
<evidence type="ECO:0000256" key="9">
    <source>
        <dbReference type="ARBA" id="ARBA00068167"/>
    </source>
</evidence>
<dbReference type="FunFam" id="1.10.10.60:FF:000296">
    <property type="entry name" value="Scarecrow, isoform A"/>
    <property type="match status" value="1"/>
</dbReference>
<protein>
    <recommendedName>
        <fullName evidence="9">Homeobox protein ceh-24</fullName>
    </recommendedName>
</protein>
<dbReference type="InterPro" id="IPR001356">
    <property type="entry name" value="HD"/>
</dbReference>
<dbReference type="Pfam" id="PF00046">
    <property type="entry name" value="Homeodomain"/>
    <property type="match status" value="1"/>
</dbReference>
<feature type="domain" description="Homeobox" evidence="13">
    <location>
        <begin position="36"/>
        <end position="96"/>
    </location>
</feature>
<feature type="region of interest" description="Disordered" evidence="12">
    <location>
        <begin position="222"/>
        <end position="265"/>
    </location>
</feature>
<keyword evidence="4 10" id="KW-0238">DNA-binding</keyword>
<reference evidence="14" key="1">
    <citation type="submission" date="2021-10" db="EMBL/GenBank/DDBJ databases">
        <title>Tropical sea cucumber genome reveals ecological adaptation and Cuvierian tubules defense mechanism.</title>
        <authorList>
            <person name="Chen T."/>
        </authorList>
    </citation>
    <scope>NUCLEOTIDE SEQUENCE</scope>
    <source>
        <strain evidence="14">Nanhai2018</strain>
        <tissue evidence="14">Muscle</tissue>
    </source>
</reference>
<accession>A0A9Q1CK90</accession>
<dbReference type="PRINTS" id="PR00024">
    <property type="entry name" value="HOMEOBOX"/>
</dbReference>
<dbReference type="AlphaFoldDB" id="A0A9Q1CK90"/>
<evidence type="ECO:0000256" key="7">
    <source>
        <dbReference type="ARBA" id="ARBA00023242"/>
    </source>
</evidence>
<comment type="function">
    <text evidence="8">Probable transcriptional regulator that is required in neural development for the normal formation of sublateral cholinergic motor neuron processes. Plays a role in regulating the expression of acetylcholine transporter protein unc-17 in the sublateral processes. In particular, it is required in sublateral motor neurons for a left-right turning behavior that occurs during the lethargus phase of the normal sleep process called 'flipping'. During 'flipping' animals rotate 180 degrees about their longitudinal axis.</text>
</comment>
<dbReference type="InterPro" id="IPR017970">
    <property type="entry name" value="Homeobox_CS"/>
</dbReference>
<dbReference type="GO" id="GO:0005634">
    <property type="term" value="C:nucleus"/>
    <property type="evidence" value="ECO:0007669"/>
    <property type="project" value="UniProtKB-SubCell"/>
</dbReference>
<dbReference type="OrthoDB" id="3137333at2759"/>
<feature type="region of interest" description="Disordered" evidence="12">
    <location>
        <begin position="96"/>
        <end position="182"/>
    </location>
</feature>
<evidence type="ECO:0000256" key="3">
    <source>
        <dbReference type="ARBA" id="ARBA00023015"/>
    </source>
</evidence>
<dbReference type="Proteomes" id="UP001152320">
    <property type="component" value="Chromosome 3"/>
</dbReference>
<feature type="DNA-binding region" description="Homeobox" evidence="10">
    <location>
        <begin position="38"/>
        <end position="97"/>
    </location>
</feature>
<comment type="subcellular location">
    <subcellularLocation>
        <location evidence="1 10 11">Nucleus</location>
    </subcellularLocation>
</comment>
<dbReference type="SMART" id="SM00389">
    <property type="entry name" value="HOX"/>
    <property type="match status" value="1"/>
</dbReference>
<dbReference type="SUPFAM" id="SSF46689">
    <property type="entry name" value="Homeodomain-like"/>
    <property type="match status" value="1"/>
</dbReference>
<dbReference type="GO" id="GO:0000978">
    <property type="term" value="F:RNA polymerase II cis-regulatory region sequence-specific DNA binding"/>
    <property type="evidence" value="ECO:0007669"/>
    <property type="project" value="TreeGrafter"/>
</dbReference>
<name>A0A9Q1CK90_HOLLE</name>
<dbReference type="Gene3D" id="1.10.10.60">
    <property type="entry name" value="Homeodomain-like"/>
    <property type="match status" value="1"/>
</dbReference>
<evidence type="ECO:0000256" key="2">
    <source>
        <dbReference type="ARBA" id="ARBA00022473"/>
    </source>
</evidence>
<keyword evidence="3" id="KW-0805">Transcription regulation</keyword>
<dbReference type="EMBL" id="JAIZAY010000003">
    <property type="protein sequence ID" value="KAJ8046104.1"/>
    <property type="molecule type" value="Genomic_DNA"/>
</dbReference>
<keyword evidence="6" id="KW-0804">Transcription</keyword>
<dbReference type="CDD" id="cd00086">
    <property type="entry name" value="homeodomain"/>
    <property type="match status" value="1"/>
</dbReference>
<feature type="compositionally biased region" description="Low complexity" evidence="12">
    <location>
        <begin position="105"/>
        <end position="121"/>
    </location>
</feature>